<feature type="compositionally biased region" description="Basic and acidic residues" evidence="1">
    <location>
        <begin position="115"/>
        <end position="131"/>
    </location>
</feature>
<name>A0AAN6TXU4_9PEZI</name>
<organism evidence="2 3">
    <name type="scientific">Parathielavia appendiculata</name>
    <dbReference type="NCBI Taxonomy" id="2587402"/>
    <lineage>
        <taxon>Eukaryota</taxon>
        <taxon>Fungi</taxon>
        <taxon>Dikarya</taxon>
        <taxon>Ascomycota</taxon>
        <taxon>Pezizomycotina</taxon>
        <taxon>Sordariomycetes</taxon>
        <taxon>Sordariomycetidae</taxon>
        <taxon>Sordariales</taxon>
        <taxon>Chaetomiaceae</taxon>
        <taxon>Parathielavia</taxon>
    </lineage>
</organism>
<dbReference type="GeneID" id="87829891"/>
<proteinExistence type="predicted"/>
<keyword evidence="3" id="KW-1185">Reference proteome</keyword>
<evidence type="ECO:0000256" key="1">
    <source>
        <dbReference type="SAM" id="MobiDB-lite"/>
    </source>
</evidence>
<reference evidence="2" key="2">
    <citation type="submission" date="2023-05" db="EMBL/GenBank/DDBJ databases">
        <authorList>
            <consortium name="Lawrence Berkeley National Laboratory"/>
            <person name="Steindorff A."/>
            <person name="Hensen N."/>
            <person name="Bonometti L."/>
            <person name="Westerberg I."/>
            <person name="Brannstrom I.O."/>
            <person name="Guillou S."/>
            <person name="Cros-Aarteil S."/>
            <person name="Calhoun S."/>
            <person name="Haridas S."/>
            <person name="Kuo A."/>
            <person name="Mondo S."/>
            <person name="Pangilinan J."/>
            <person name="Riley R."/>
            <person name="Labutti K."/>
            <person name="Andreopoulos B."/>
            <person name="Lipzen A."/>
            <person name="Chen C."/>
            <person name="Yanf M."/>
            <person name="Daum C."/>
            <person name="Ng V."/>
            <person name="Clum A."/>
            <person name="Ohm R."/>
            <person name="Martin F."/>
            <person name="Silar P."/>
            <person name="Natvig D."/>
            <person name="Lalanne C."/>
            <person name="Gautier V."/>
            <person name="Ament-Velasquez S.L."/>
            <person name="Kruys A."/>
            <person name="Hutchinson M.I."/>
            <person name="Powell A.J."/>
            <person name="Barry K."/>
            <person name="Miller A.N."/>
            <person name="Grigoriev I.V."/>
            <person name="Debuchy R."/>
            <person name="Gladieux P."/>
            <person name="Thoren M.H."/>
            <person name="Johannesson H."/>
        </authorList>
    </citation>
    <scope>NUCLEOTIDE SEQUENCE</scope>
    <source>
        <strain evidence="2">CBS 731.68</strain>
    </source>
</reference>
<protein>
    <submittedName>
        <fullName evidence="2">Uncharacterized protein</fullName>
    </submittedName>
</protein>
<accession>A0AAN6TXU4</accession>
<feature type="region of interest" description="Disordered" evidence="1">
    <location>
        <begin position="110"/>
        <end position="131"/>
    </location>
</feature>
<comment type="caution">
    <text evidence="2">The sequence shown here is derived from an EMBL/GenBank/DDBJ whole genome shotgun (WGS) entry which is preliminary data.</text>
</comment>
<dbReference type="RefSeq" id="XP_062646483.1">
    <property type="nucleotide sequence ID" value="XM_062793122.1"/>
</dbReference>
<gene>
    <name evidence="2" type="ORF">N657DRAFT_646445</name>
</gene>
<dbReference type="Proteomes" id="UP001302602">
    <property type="component" value="Unassembled WGS sequence"/>
</dbReference>
<reference evidence="2" key="1">
    <citation type="journal article" date="2023" name="Mol. Phylogenet. Evol.">
        <title>Genome-scale phylogeny and comparative genomics of the fungal order Sordariales.</title>
        <authorList>
            <person name="Hensen N."/>
            <person name="Bonometti L."/>
            <person name="Westerberg I."/>
            <person name="Brannstrom I.O."/>
            <person name="Guillou S."/>
            <person name="Cros-Aarteil S."/>
            <person name="Calhoun S."/>
            <person name="Haridas S."/>
            <person name="Kuo A."/>
            <person name="Mondo S."/>
            <person name="Pangilinan J."/>
            <person name="Riley R."/>
            <person name="LaButti K."/>
            <person name="Andreopoulos B."/>
            <person name="Lipzen A."/>
            <person name="Chen C."/>
            <person name="Yan M."/>
            <person name="Daum C."/>
            <person name="Ng V."/>
            <person name="Clum A."/>
            <person name="Steindorff A."/>
            <person name="Ohm R.A."/>
            <person name="Martin F."/>
            <person name="Silar P."/>
            <person name="Natvig D.O."/>
            <person name="Lalanne C."/>
            <person name="Gautier V."/>
            <person name="Ament-Velasquez S.L."/>
            <person name="Kruys A."/>
            <person name="Hutchinson M.I."/>
            <person name="Powell A.J."/>
            <person name="Barry K."/>
            <person name="Miller A.N."/>
            <person name="Grigoriev I.V."/>
            <person name="Debuchy R."/>
            <person name="Gladieux P."/>
            <person name="Hiltunen Thoren M."/>
            <person name="Johannesson H."/>
        </authorList>
    </citation>
    <scope>NUCLEOTIDE SEQUENCE</scope>
    <source>
        <strain evidence="2">CBS 731.68</strain>
    </source>
</reference>
<evidence type="ECO:0000313" key="3">
    <source>
        <dbReference type="Proteomes" id="UP001302602"/>
    </source>
</evidence>
<dbReference type="AlphaFoldDB" id="A0AAN6TXU4"/>
<dbReference type="EMBL" id="MU853230">
    <property type="protein sequence ID" value="KAK4122712.1"/>
    <property type="molecule type" value="Genomic_DNA"/>
</dbReference>
<sequence length="174" mass="18973">MAAQVFYSEPPAVKVSTINSSSMRVGSQLFCGCLNCLLQGAGGPEPDCSVVGDFVGHVSPVSVPSGAKKKPEKGEQAGFSLVCWRLQPVMRQGCAATGLRVGDKSIVSKANPSKGEIRRQAADGSQGRDKQQRRLRERLFVFRLPHNQLPPSMSMLRRVAEWCLLQFAGCHFKR</sequence>
<evidence type="ECO:0000313" key="2">
    <source>
        <dbReference type="EMBL" id="KAK4122712.1"/>
    </source>
</evidence>